<evidence type="ECO:0000313" key="4">
    <source>
        <dbReference type="Proteomes" id="UP000053477"/>
    </source>
</evidence>
<dbReference type="Proteomes" id="UP000053477">
    <property type="component" value="Unassembled WGS sequence"/>
</dbReference>
<dbReference type="GO" id="GO:0005886">
    <property type="term" value="C:plasma membrane"/>
    <property type="evidence" value="ECO:0007669"/>
    <property type="project" value="TreeGrafter"/>
</dbReference>
<accession>A0A0H2RF91</accession>
<protein>
    <recommendedName>
        <fullName evidence="2">Arrestin C-terminal-like domain-containing protein</fullName>
    </recommendedName>
</protein>
<sequence>MRREERHKHSTSTSQDHHHGDTFARSDTLLHMYASPARKATELTRLLGGASSKSEKKMNAPLPILEQNQGKRRSLVSLDLVLENNIFVEGGYLSGSVQIRVGRPSSTSKDSEKTVLLGGGKIRVAGFEVVVFGSKPLRHIFYQVSSPLSDVAVDSSYVDIFSSRSTPSILEEDEMNEGFAEVRERKYTVPFAMPLPIVTTAGKPKGVLQNIGNMSGVLIRYIAIASLRVIHPDTGKRSIAHFYRDCEVWPRFEIPKIFADTTNIGASATAKKSRPLLGGGGNSNSSSNGELRLTATLSRPAWIAGQLCHVRVHIDNGSSNANSVKEKEKTKKKRGSVKSVRLVLVRTVRVFKPRPVLDALSEGDSIGGGGDLGVDPDACETETVERKITEDILHAGQKGDGAQGYASAKGWWTGVAPGESGVVVHSICIPSDALTVVRARLLEVEYTLKISLGVGSSITGGSTDAVAVSLPVRIINFLSLDPPP</sequence>
<dbReference type="Pfam" id="PF02752">
    <property type="entry name" value="Arrestin_C"/>
    <property type="match status" value="1"/>
</dbReference>
<organism evidence="3 4">
    <name type="scientific">Schizopora paradoxa</name>
    <dbReference type="NCBI Taxonomy" id="27342"/>
    <lineage>
        <taxon>Eukaryota</taxon>
        <taxon>Fungi</taxon>
        <taxon>Dikarya</taxon>
        <taxon>Basidiomycota</taxon>
        <taxon>Agaricomycotina</taxon>
        <taxon>Agaricomycetes</taxon>
        <taxon>Hymenochaetales</taxon>
        <taxon>Schizoporaceae</taxon>
        <taxon>Schizopora</taxon>
    </lineage>
</organism>
<dbReference type="InterPro" id="IPR011022">
    <property type="entry name" value="Arrestin_C-like"/>
</dbReference>
<name>A0A0H2RF91_9AGAM</name>
<dbReference type="InterPro" id="IPR014752">
    <property type="entry name" value="Arrestin-like_C"/>
</dbReference>
<dbReference type="InParanoid" id="A0A0H2RF91"/>
<dbReference type="EMBL" id="KQ086026">
    <property type="protein sequence ID" value="KLO10454.1"/>
    <property type="molecule type" value="Genomic_DNA"/>
</dbReference>
<dbReference type="InterPro" id="IPR014756">
    <property type="entry name" value="Ig_E-set"/>
</dbReference>
<gene>
    <name evidence="3" type="ORF">SCHPADRAFT_832475</name>
</gene>
<dbReference type="PANTHER" id="PTHR11188:SF17">
    <property type="entry name" value="FI21816P1"/>
    <property type="match status" value="1"/>
</dbReference>
<feature type="compositionally biased region" description="Basic residues" evidence="1">
    <location>
        <begin position="1"/>
        <end position="10"/>
    </location>
</feature>
<dbReference type="GO" id="GO:0005829">
    <property type="term" value="C:cytosol"/>
    <property type="evidence" value="ECO:0007669"/>
    <property type="project" value="TreeGrafter"/>
</dbReference>
<keyword evidence="4" id="KW-1185">Reference proteome</keyword>
<feature type="domain" description="Arrestin C-terminal-like" evidence="2">
    <location>
        <begin position="287"/>
        <end position="477"/>
    </location>
</feature>
<dbReference type="GO" id="GO:0070086">
    <property type="term" value="P:ubiquitin-dependent endocytosis"/>
    <property type="evidence" value="ECO:0007669"/>
    <property type="project" value="TreeGrafter"/>
</dbReference>
<dbReference type="AlphaFoldDB" id="A0A0H2RF91"/>
<evidence type="ECO:0000256" key="1">
    <source>
        <dbReference type="SAM" id="MobiDB-lite"/>
    </source>
</evidence>
<proteinExistence type="predicted"/>
<dbReference type="STRING" id="27342.A0A0H2RF91"/>
<dbReference type="InterPro" id="IPR050357">
    <property type="entry name" value="Arrestin_domain-protein"/>
</dbReference>
<dbReference type="Gene3D" id="2.60.40.640">
    <property type="match status" value="1"/>
</dbReference>
<dbReference type="SUPFAM" id="SSF81296">
    <property type="entry name" value="E set domains"/>
    <property type="match status" value="1"/>
</dbReference>
<evidence type="ECO:0000259" key="2">
    <source>
        <dbReference type="SMART" id="SM01017"/>
    </source>
</evidence>
<dbReference type="SMART" id="SM01017">
    <property type="entry name" value="Arrestin_C"/>
    <property type="match status" value="1"/>
</dbReference>
<feature type="region of interest" description="Disordered" evidence="1">
    <location>
        <begin position="1"/>
        <end position="21"/>
    </location>
</feature>
<dbReference type="GO" id="GO:0030674">
    <property type="term" value="F:protein-macromolecule adaptor activity"/>
    <property type="evidence" value="ECO:0007669"/>
    <property type="project" value="TreeGrafter"/>
</dbReference>
<dbReference type="GO" id="GO:0031625">
    <property type="term" value="F:ubiquitin protein ligase binding"/>
    <property type="evidence" value="ECO:0007669"/>
    <property type="project" value="TreeGrafter"/>
</dbReference>
<dbReference type="OrthoDB" id="298939at2759"/>
<reference evidence="3 4" key="1">
    <citation type="submission" date="2015-04" db="EMBL/GenBank/DDBJ databases">
        <title>Complete genome sequence of Schizopora paradoxa KUC8140, a cosmopolitan wood degrader in East Asia.</title>
        <authorList>
            <consortium name="DOE Joint Genome Institute"/>
            <person name="Min B."/>
            <person name="Park H."/>
            <person name="Jang Y."/>
            <person name="Kim J.-J."/>
            <person name="Kim K.H."/>
            <person name="Pangilinan J."/>
            <person name="Lipzen A."/>
            <person name="Riley R."/>
            <person name="Grigoriev I.V."/>
            <person name="Spatafora J.W."/>
            <person name="Choi I.-G."/>
        </authorList>
    </citation>
    <scope>NUCLEOTIDE SEQUENCE [LARGE SCALE GENOMIC DNA]</scope>
    <source>
        <strain evidence="3 4">KUC8140</strain>
    </source>
</reference>
<dbReference type="PANTHER" id="PTHR11188">
    <property type="entry name" value="ARRESTIN DOMAIN CONTAINING PROTEIN"/>
    <property type="match status" value="1"/>
</dbReference>
<feature type="non-terminal residue" evidence="3">
    <location>
        <position position="484"/>
    </location>
</feature>
<evidence type="ECO:0000313" key="3">
    <source>
        <dbReference type="EMBL" id="KLO10454.1"/>
    </source>
</evidence>